<dbReference type="Pfam" id="PF01564">
    <property type="entry name" value="Spermine_synth"/>
    <property type="match status" value="1"/>
</dbReference>
<feature type="transmembrane region" description="Helical" evidence="5">
    <location>
        <begin position="165"/>
        <end position="186"/>
    </location>
</feature>
<protein>
    <recommendedName>
        <fullName evidence="6">PABS domain-containing protein</fullName>
    </recommendedName>
</protein>
<evidence type="ECO:0000313" key="8">
    <source>
        <dbReference type="Proteomes" id="UP000028547"/>
    </source>
</evidence>
<name>A0A084STE9_9BACT</name>
<dbReference type="EMBL" id="JPMI01000131">
    <property type="protein sequence ID" value="KFA91734.1"/>
    <property type="molecule type" value="Genomic_DNA"/>
</dbReference>
<dbReference type="InterPro" id="IPR030374">
    <property type="entry name" value="PABS"/>
</dbReference>
<evidence type="ECO:0000313" key="7">
    <source>
        <dbReference type="EMBL" id="KFA91734.1"/>
    </source>
</evidence>
<dbReference type="PANTHER" id="PTHR43317:SF1">
    <property type="entry name" value="THERMOSPERMINE SYNTHASE ACAULIS5"/>
    <property type="match status" value="1"/>
</dbReference>
<proteinExistence type="inferred from homology"/>
<evidence type="ECO:0000259" key="6">
    <source>
        <dbReference type="PROSITE" id="PS51006"/>
    </source>
</evidence>
<feature type="active site" description="Proton acceptor" evidence="4">
    <location>
        <position position="380"/>
    </location>
</feature>
<feature type="transmembrane region" description="Helical" evidence="5">
    <location>
        <begin position="115"/>
        <end position="144"/>
    </location>
</feature>
<comment type="similarity">
    <text evidence="1">Belongs to the spermidine/spermine synthase family.</text>
</comment>
<keyword evidence="5" id="KW-0472">Membrane</keyword>
<evidence type="ECO:0000256" key="5">
    <source>
        <dbReference type="SAM" id="Phobius"/>
    </source>
</evidence>
<dbReference type="PROSITE" id="PS51006">
    <property type="entry name" value="PABS_2"/>
    <property type="match status" value="1"/>
</dbReference>
<dbReference type="NCBIfam" id="NF037959">
    <property type="entry name" value="MFS_SpdSyn"/>
    <property type="match status" value="1"/>
</dbReference>
<dbReference type="PANTHER" id="PTHR43317">
    <property type="entry name" value="THERMOSPERMINE SYNTHASE ACAULIS5"/>
    <property type="match status" value="1"/>
</dbReference>
<keyword evidence="5" id="KW-0812">Transmembrane</keyword>
<reference evidence="7 8" key="1">
    <citation type="submission" date="2014-07" db="EMBL/GenBank/DDBJ databases">
        <title>Draft Genome Sequence of Gephyronic Acid Producer, Cystobacter violaceus Strain Cb vi76.</title>
        <authorList>
            <person name="Stevens D.C."/>
            <person name="Young J."/>
            <person name="Carmichael R."/>
            <person name="Tan J."/>
            <person name="Taylor R.E."/>
        </authorList>
    </citation>
    <scope>NUCLEOTIDE SEQUENCE [LARGE SCALE GENOMIC DNA]</scope>
    <source>
        <strain evidence="7 8">Cb vi76</strain>
    </source>
</reference>
<dbReference type="GO" id="GO:0006596">
    <property type="term" value="P:polyamine biosynthetic process"/>
    <property type="evidence" value="ECO:0007669"/>
    <property type="project" value="UniProtKB-UniRule"/>
</dbReference>
<accession>A0A084STE9</accession>
<feature type="transmembrane region" description="Helical" evidence="5">
    <location>
        <begin position="41"/>
        <end position="64"/>
    </location>
</feature>
<evidence type="ECO:0000256" key="4">
    <source>
        <dbReference type="PROSITE-ProRule" id="PRU00354"/>
    </source>
</evidence>
<feature type="transmembrane region" description="Helical" evidence="5">
    <location>
        <begin position="76"/>
        <end position="95"/>
    </location>
</feature>
<gene>
    <name evidence="7" type="ORF">Q664_20090</name>
</gene>
<dbReference type="CDD" id="cd02440">
    <property type="entry name" value="AdoMet_MTases"/>
    <property type="match status" value="1"/>
</dbReference>
<dbReference type="AlphaFoldDB" id="A0A084STE9"/>
<dbReference type="GO" id="GO:0010487">
    <property type="term" value="F:thermospermine synthase activity"/>
    <property type="evidence" value="ECO:0007669"/>
    <property type="project" value="TreeGrafter"/>
</dbReference>
<dbReference type="SUPFAM" id="SSF53335">
    <property type="entry name" value="S-adenosyl-L-methionine-dependent methyltransferases"/>
    <property type="match status" value="1"/>
</dbReference>
<feature type="transmembrane region" description="Helical" evidence="5">
    <location>
        <begin position="216"/>
        <end position="237"/>
    </location>
</feature>
<dbReference type="Proteomes" id="UP000028547">
    <property type="component" value="Unassembled WGS sequence"/>
</dbReference>
<feature type="transmembrane region" description="Helical" evidence="5">
    <location>
        <begin position="192"/>
        <end position="209"/>
    </location>
</feature>
<keyword evidence="2 4" id="KW-0808">Transferase</keyword>
<comment type="caution">
    <text evidence="7">The sequence shown here is derived from an EMBL/GenBank/DDBJ whole genome shotgun (WGS) entry which is preliminary data.</text>
</comment>
<evidence type="ECO:0000256" key="1">
    <source>
        <dbReference type="ARBA" id="ARBA00007867"/>
    </source>
</evidence>
<dbReference type="RefSeq" id="WP_043397613.1">
    <property type="nucleotide sequence ID" value="NZ_JPMI01000131.1"/>
</dbReference>
<keyword evidence="5" id="KW-1133">Transmembrane helix</keyword>
<evidence type="ECO:0000256" key="3">
    <source>
        <dbReference type="ARBA" id="ARBA00023115"/>
    </source>
</evidence>
<sequence>MVSAQPRLLNPYLYLLSFTGGFNVMLLEMCGFRVLGTAFGSSIYVTGVLLALVMIALSVGYYLGGRFSQRFGTLEFLLGLLAGAAVYVAVVHLLLVEPLLDACYHLRASFDDVTLQHVVPVSLATLVLFGPPMVALSHVSPYLIKLLSASDAGQGAGRTAGNLMAVSNVGSIAGTTLPSFLLLPVLGVRTTLGIFLASLGLVVALGLVLGRRRVLAAAAATAAVAMAVGGPAAAHLLEKQDAALVFAGESLYGTVRVLRAQEDGGDERLEYMPSRDYVHSTVYPKAPLKDQFTTAYVNVGLARESRRYLVLGTALGGAVAAILAADPQAEVTGVEIDPLVVDLSLRLVPALQSPRVKMVVRDARLFLREDTSTYDYIVVDIFAGEQIPTHCITQEFFALARARLAEDGVMQMNTNLWDYQVLSGLEQPEPFVGVRHLHSALLHAGFASLFQSDFFGNGHLYAFKRPTELAALREQLARRALDTSADPHLRASWAVASLSLVTVPDARREVRPFTDAWVPDHQLHLKGYIDRYLASLLRAKESAGWKSQVEGASPDDLRMISVRHYAAAAASFSPSEPGFKSYLETKGGDFCHELLDWAARQQEDIHVPVARYVHTPVLERCARLPAAEVPAGGAAPRLRRYAEAATLVDSNQGPQALPLLVALLGDGHVAGQ</sequence>
<feature type="domain" description="PABS" evidence="6">
    <location>
        <begin position="306"/>
        <end position="468"/>
    </location>
</feature>
<keyword evidence="3 4" id="KW-0620">Polyamine biosynthesis</keyword>
<dbReference type="InterPro" id="IPR029063">
    <property type="entry name" value="SAM-dependent_MTases_sf"/>
</dbReference>
<evidence type="ECO:0000256" key="2">
    <source>
        <dbReference type="ARBA" id="ARBA00022679"/>
    </source>
</evidence>
<feature type="transmembrane region" description="Helical" evidence="5">
    <location>
        <begin position="12"/>
        <end position="35"/>
    </location>
</feature>
<organism evidence="7 8">
    <name type="scientific">Archangium violaceum Cb vi76</name>
    <dbReference type="NCBI Taxonomy" id="1406225"/>
    <lineage>
        <taxon>Bacteria</taxon>
        <taxon>Pseudomonadati</taxon>
        <taxon>Myxococcota</taxon>
        <taxon>Myxococcia</taxon>
        <taxon>Myxococcales</taxon>
        <taxon>Cystobacterineae</taxon>
        <taxon>Archangiaceae</taxon>
        <taxon>Archangium</taxon>
    </lineage>
</organism>
<dbReference type="Gene3D" id="3.40.50.150">
    <property type="entry name" value="Vaccinia Virus protein VP39"/>
    <property type="match status" value="1"/>
</dbReference>